<dbReference type="AlphaFoldDB" id="A0A6J4TT96"/>
<sequence>AGPQAVPRPPEPAGQRRRAFAGLLRGGSGAARDRPAVRAGARDGRLRDAGERRLLPGGGRRSVERARRLRRVRSSLGRRVPRGRPGRGRHGQRRARTTPAVPRRLLRRVRARPRRQQRRGGLPHAAAGAL</sequence>
<protein>
    <submittedName>
        <fullName evidence="2">Lactoylglutathione lyase</fullName>
    </submittedName>
</protein>
<reference evidence="2" key="1">
    <citation type="submission" date="2020-02" db="EMBL/GenBank/DDBJ databases">
        <authorList>
            <person name="Meier V. D."/>
        </authorList>
    </citation>
    <scope>NUCLEOTIDE SEQUENCE</scope>
    <source>
        <strain evidence="2">AVDCRST_MAG79</strain>
    </source>
</reference>
<dbReference type="EMBL" id="CADCWC010000163">
    <property type="protein sequence ID" value="CAA9530964.1"/>
    <property type="molecule type" value="Genomic_DNA"/>
</dbReference>
<feature type="compositionally biased region" description="Basic residues" evidence="1">
    <location>
        <begin position="79"/>
        <end position="96"/>
    </location>
</feature>
<organism evidence="2">
    <name type="scientific">uncultured Thermoleophilia bacterium</name>
    <dbReference type="NCBI Taxonomy" id="1497501"/>
    <lineage>
        <taxon>Bacteria</taxon>
        <taxon>Bacillati</taxon>
        <taxon>Actinomycetota</taxon>
        <taxon>Thermoleophilia</taxon>
        <taxon>environmental samples</taxon>
    </lineage>
</organism>
<name>A0A6J4TT96_9ACTN</name>
<feature type="compositionally biased region" description="Basic and acidic residues" evidence="1">
    <location>
        <begin position="31"/>
        <end position="54"/>
    </location>
</feature>
<feature type="region of interest" description="Disordered" evidence="1">
    <location>
        <begin position="24"/>
        <end position="130"/>
    </location>
</feature>
<gene>
    <name evidence="2" type="ORF">AVDCRST_MAG79-911</name>
</gene>
<evidence type="ECO:0000256" key="1">
    <source>
        <dbReference type="SAM" id="MobiDB-lite"/>
    </source>
</evidence>
<evidence type="ECO:0000313" key="2">
    <source>
        <dbReference type="EMBL" id="CAA9530964.1"/>
    </source>
</evidence>
<feature type="non-terminal residue" evidence="2">
    <location>
        <position position="1"/>
    </location>
</feature>
<keyword evidence="2" id="KW-0456">Lyase</keyword>
<feature type="non-terminal residue" evidence="2">
    <location>
        <position position="130"/>
    </location>
</feature>
<feature type="compositionally biased region" description="Basic residues" evidence="1">
    <location>
        <begin position="104"/>
        <end position="118"/>
    </location>
</feature>
<dbReference type="GO" id="GO:0016829">
    <property type="term" value="F:lyase activity"/>
    <property type="evidence" value="ECO:0007669"/>
    <property type="project" value="UniProtKB-KW"/>
</dbReference>
<proteinExistence type="predicted"/>
<accession>A0A6J4TT96</accession>